<accession>A0A7J3ZMC8</accession>
<dbReference type="Gene3D" id="1.10.10.10">
    <property type="entry name" value="Winged helix-like DNA-binding domain superfamily/Winged helix DNA-binding domain"/>
    <property type="match status" value="1"/>
</dbReference>
<protein>
    <submittedName>
        <fullName evidence="2">ArsR family transcriptional regulator</fullName>
    </submittedName>
</protein>
<organism evidence="2">
    <name type="scientific">Fervidicoccus fontis</name>
    <dbReference type="NCBI Taxonomy" id="683846"/>
    <lineage>
        <taxon>Archaea</taxon>
        <taxon>Thermoproteota</taxon>
        <taxon>Thermoprotei</taxon>
        <taxon>Fervidicoccales</taxon>
        <taxon>Fervidicoccaceae</taxon>
        <taxon>Fervidicoccus</taxon>
    </lineage>
</organism>
<dbReference type="AlphaFoldDB" id="A0A7J3ZMC8"/>
<dbReference type="InterPro" id="IPR001845">
    <property type="entry name" value="HTH_ArsR_DNA-bd_dom"/>
</dbReference>
<gene>
    <name evidence="2" type="ORF">ENM78_06415</name>
</gene>
<feature type="domain" description="HTH arsR-type" evidence="1">
    <location>
        <begin position="1"/>
        <end position="85"/>
    </location>
</feature>
<comment type="caution">
    <text evidence="2">The sequence shown here is derived from an EMBL/GenBank/DDBJ whole genome shotgun (WGS) entry which is preliminary data.</text>
</comment>
<dbReference type="GO" id="GO:0003700">
    <property type="term" value="F:DNA-binding transcription factor activity"/>
    <property type="evidence" value="ECO:0007669"/>
    <property type="project" value="InterPro"/>
</dbReference>
<dbReference type="InterPro" id="IPR011991">
    <property type="entry name" value="ArsR-like_HTH"/>
</dbReference>
<name>A0A7J3ZMC8_9CREN</name>
<evidence type="ECO:0000259" key="1">
    <source>
        <dbReference type="PROSITE" id="PS50987"/>
    </source>
</evidence>
<proteinExistence type="predicted"/>
<sequence length="85" mass="9770">MEDILSSKGRVRVLRILYHFGEVNITKVVRESRLNHKSVVKHLQILVKAGIVSERTVGRSKLYSINFTNPKTIALRDILSVLEER</sequence>
<dbReference type="SUPFAM" id="SSF46785">
    <property type="entry name" value="Winged helix' DNA-binding domain"/>
    <property type="match status" value="1"/>
</dbReference>
<evidence type="ECO:0000313" key="2">
    <source>
        <dbReference type="EMBL" id="HHQ81062.1"/>
    </source>
</evidence>
<dbReference type="PRINTS" id="PR00778">
    <property type="entry name" value="HTHARSR"/>
</dbReference>
<dbReference type="InterPro" id="IPR036388">
    <property type="entry name" value="WH-like_DNA-bd_sf"/>
</dbReference>
<dbReference type="SMART" id="SM00418">
    <property type="entry name" value="HTH_ARSR"/>
    <property type="match status" value="1"/>
</dbReference>
<dbReference type="EMBL" id="DRZC01000083">
    <property type="protein sequence ID" value="HHQ81062.1"/>
    <property type="molecule type" value="Genomic_DNA"/>
</dbReference>
<dbReference type="PROSITE" id="PS50987">
    <property type="entry name" value="HTH_ARSR_2"/>
    <property type="match status" value="1"/>
</dbReference>
<dbReference type="InterPro" id="IPR036390">
    <property type="entry name" value="WH_DNA-bd_sf"/>
</dbReference>
<reference evidence="2" key="1">
    <citation type="journal article" date="2020" name="mSystems">
        <title>Genome- and Community-Level Interaction Insights into Carbon Utilization and Element Cycling Functions of Hydrothermarchaeota in Hydrothermal Sediment.</title>
        <authorList>
            <person name="Zhou Z."/>
            <person name="Liu Y."/>
            <person name="Xu W."/>
            <person name="Pan J."/>
            <person name="Luo Z.H."/>
            <person name="Li M."/>
        </authorList>
    </citation>
    <scope>NUCLEOTIDE SEQUENCE [LARGE SCALE GENOMIC DNA]</scope>
    <source>
        <strain evidence="2">SpSt-1116</strain>
    </source>
</reference>
<dbReference type="CDD" id="cd00090">
    <property type="entry name" value="HTH_ARSR"/>
    <property type="match status" value="1"/>
</dbReference>